<evidence type="ECO:0000313" key="2">
    <source>
        <dbReference type="Proteomes" id="UP001291687"/>
    </source>
</evidence>
<evidence type="ECO:0000313" key="1">
    <source>
        <dbReference type="EMBL" id="MEA0971141.1"/>
    </source>
</evidence>
<protein>
    <submittedName>
        <fullName evidence="1">Uncharacterized protein</fullName>
    </submittedName>
</protein>
<comment type="caution">
    <text evidence="1">The sequence shown here is derived from an EMBL/GenBank/DDBJ whole genome shotgun (WGS) entry which is preliminary data.</text>
</comment>
<proteinExistence type="predicted"/>
<reference evidence="1 2" key="1">
    <citation type="submission" date="2023-03" db="EMBL/GenBank/DDBJ databases">
        <title>Host association and intracellularity evolved multiple times independently in the Rickettsiales.</title>
        <authorList>
            <person name="Castelli M."/>
            <person name="Nardi T."/>
            <person name="Gammuto L."/>
            <person name="Bellinzona G."/>
            <person name="Sabaneyeva E."/>
            <person name="Potekhin A."/>
            <person name="Serra V."/>
            <person name="Petroni G."/>
            <person name="Sassera D."/>
        </authorList>
    </citation>
    <scope>NUCLEOTIDE SEQUENCE [LARGE SCALE GENOMIC DNA]</scope>
    <source>
        <strain evidence="1 2">Sr 2-6</strain>
    </source>
</reference>
<accession>A0ABU5NDC6</accession>
<keyword evidence="2" id="KW-1185">Reference proteome</keyword>
<dbReference type="Proteomes" id="UP001291687">
    <property type="component" value="Unassembled WGS sequence"/>
</dbReference>
<name>A0ABU5NDC6_9RICK</name>
<organism evidence="1 2">
    <name type="scientific">Candidatus Megaera venefica</name>
    <dbReference type="NCBI Taxonomy" id="2055910"/>
    <lineage>
        <taxon>Bacteria</taxon>
        <taxon>Pseudomonadati</taxon>
        <taxon>Pseudomonadota</taxon>
        <taxon>Alphaproteobacteria</taxon>
        <taxon>Rickettsiales</taxon>
        <taxon>Rickettsiaceae</taxon>
        <taxon>Candidatus Megaera</taxon>
    </lineage>
</organism>
<dbReference type="EMBL" id="JARJFB010000086">
    <property type="protein sequence ID" value="MEA0971141.1"/>
    <property type="molecule type" value="Genomic_DNA"/>
</dbReference>
<dbReference type="RefSeq" id="WP_322777043.1">
    <property type="nucleotide sequence ID" value="NZ_JARJFB010000086.1"/>
</dbReference>
<gene>
    <name evidence="1" type="ORF">Megvenef_01114</name>
</gene>
<sequence length="68" mass="7825">MRDFRIIVEYRIGEKMVGFYKNSKLFGKIENGVIYLLNSLGQLKKLGTNVVLKESIFILRAQIAYNAV</sequence>